<comment type="subcellular location">
    <subcellularLocation>
        <location evidence="1">Membrane</location>
        <topology evidence="1">Single-pass type II membrane protein</topology>
    </subcellularLocation>
</comment>
<gene>
    <name evidence="11" type="ORF">DPMN_012468</name>
</gene>
<comment type="caution">
    <text evidence="11">The sequence shown here is derived from an EMBL/GenBank/DDBJ whole genome shotgun (WGS) entry which is preliminary data.</text>
</comment>
<comment type="pathway">
    <text evidence="2">Protein modification; protein glycosylation.</text>
</comment>
<reference evidence="11" key="1">
    <citation type="journal article" date="2019" name="bioRxiv">
        <title>The Genome of the Zebra Mussel, Dreissena polymorpha: A Resource for Invasive Species Research.</title>
        <authorList>
            <person name="McCartney M.A."/>
            <person name="Auch B."/>
            <person name="Kono T."/>
            <person name="Mallez S."/>
            <person name="Zhang Y."/>
            <person name="Obille A."/>
            <person name="Becker A."/>
            <person name="Abrahante J.E."/>
            <person name="Garbe J."/>
            <person name="Badalamenti J.P."/>
            <person name="Herman A."/>
            <person name="Mangelson H."/>
            <person name="Liachko I."/>
            <person name="Sullivan S."/>
            <person name="Sone E.D."/>
            <person name="Koren S."/>
            <person name="Silverstein K.A.T."/>
            <person name="Beckman K.B."/>
            <person name="Gohl D.M."/>
        </authorList>
    </citation>
    <scope>NUCLEOTIDE SEQUENCE</scope>
    <source>
        <strain evidence="11">Duluth1</strain>
        <tissue evidence="11">Whole animal</tissue>
    </source>
</reference>
<dbReference type="PANTHER" id="PTHR19297:SF191">
    <property type="entry name" value="PROTEIN XYLOSYLTRANSFERASE"/>
    <property type="match status" value="1"/>
</dbReference>
<reference evidence="11" key="2">
    <citation type="submission" date="2020-11" db="EMBL/GenBank/DDBJ databases">
        <authorList>
            <person name="McCartney M.A."/>
            <person name="Auch B."/>
            <person name="Kono T."/>
            <person name="Mallez S."/>
            <person name="Becker A."/>
            <person name="Gohl D.M."/>
            <person name="Silverstein K.A.T."/>
            <person name="Koren S."/>
            <person name="Bechman K.B."/>
            <person name="Herman A."/>
            <person name="Abrahante J.E."/>
            <person name="Garbe J."/>
        </authorList>
    </citation>
    <scope>NUCLEOTIDE SEQUENCE</scope>
    <source>
        <strain evidence="11">Duluth1</strain>
        <tissue evidence="11">Whole animal</tissue>
    </source>
</reference>
<name>A0A9D4S2U9_DREPO</name>
<proteinExistence type="inferred from homology"/>
<accession>A0A9D4S2U9</accession>
<evidence type="ECO:0000313" key="12">
    <source>
        <dbReference type="Proteomes" id="UP000828390"/>
    </source>
</evidence>
<evidence type="ECO:0000256" key="9">
    <source>
        <dbReference type="ARBA" id="ARBA00023180"/>
    </source>
</evidence>
<evidence type="ECO:0000256" key="5">
    <source>
        <dbReference type="ARBA" id="ARBA00022692"/>
    </source>
</evidence>
<evidence type="ECO:0000256" key="4">
    <source>
        <dbReference type="ARBA" id="ARBA00022679"/>
    </source>
</evidence>
<evidence type="ECO:0000256" key="8">
    <source>
        <dbReference type="ARBA" id="ARBA00023136"/>
    </source>
</evidence>
<keyword evidence="3" id="KW-0328">Glycosyltransferase</keyword>
<keyword evidence="6" id="KW-0735">Signal-anchor</keyword>
<dbReference type="AlphaFoldDB" id="A0A9D4S2U9"/>
<evidence type="ECO:0000256" key="3">
    <source>
        <dbReference type="ARBA" id="ARBA00022676"/>
    </source>
</evidence>
<keyword evidence="7" id="KW-1133">Transmembrane helix</keyword>
<keyword evidence="8" id="KW-0472">Membrane</keyword>
<evidence type="ECO:0000256" key="1">
    <source>
        <dbReference type="ARBA" id="ARBA00004606"/>
    </source>
</evidence>
<keyword evidence="9" id="KW-0325">Glycoprotein</keyword>
<keyword evidence="5" id="KW-0812">Transmembrane</keyword>
<dbReference type="PANTHER" id="PTHR19297">
    <property type="entry name" value="GLYCOSYLTRANSFERASE 14 FAMILY MEMBER"/>
    <property type="match status" value="1"/>
</dbReference>
<evidence type="ECO:0000256" key="10">
    <source>
        <dbReference type="ARBA" id="ARBA00038150"/>
    </source>
</evidence>
<evidence type="ECO:0000256" key="2">
    <source>
        <dbReference type="ARBA" id="ARBA00004922"/>
    </source>
</evidence>
<dbReference type="Pfam" id="PF02485">
    <property type="entry name" value="Branch"/>
    <property type="match status" value="1"/>
</dbReference>
<dbReference type="EMBL" id="JAIWYP010000001">
    <property type="protein sequence ID" value="KAH3888433.1"/>
    <property type="molecule type" value="Genomic_DNA"/>
</dbReference>
<organism evidence="11 12">
    <name type="scientific">Dreissena polymorpha</name>
    <name type="common">Zebra mussel</name>
    <name type="synonym">Mytilus polymorpha</name>
    <dbReference type="NCBI Taxonomy" id="45954"/>
    <lineage>
        <taxon>Eukaryota</taxon>
        <taxon>Metazoa</taxon>
        <taxon>Spiralia</taxon>
        <taxon>Lophotrochozoa</taxon>
        <taxon>Mollusca</taxon>
        <taxon>Bivalvia</taxon>
        <taxon>Autobranchia</taxon>
        <taxon>Heteroconchia</taxon>
        <taxon>Euheterodonta</taxon>
        <taxon>Imparidentia</taxon>
        <taxon>Neoheterodontei</taxon>
        <taxon>Myida</taxon>
        <taxon>Dreissenoidea</taxon>
        <taxon>Dreissenidae</taxon>
        <taxon>Dreissena</taxon>
    </lineage>
</organism>
<dbReference type="GO" id="GO:0016020">
    <property type="term" value="C:membrane"/>
    <property type="evidence" value="ECO:0007669"/>
    <property type="project" value="UniProtKB-SubCell"/>
</dbReference>
<keyword evidence="4" id="KW-0808">Transferase</keyword>
<dbReference type="Proteomes" id="UP000828390">
    <property type="component" value="Unassembled WGS sequence"/>
</dbReference>
<evidence type="ECO:0000256" key="6">
    <source>
        <dbReference type="ARBA" id="ARBA00022968"/>
    </source>
</evidence>
<protein>
    <submittedName>
        <fullName evidence="11">Uncharacterized protein</fullName>
    </submittedName>
</protein>
<keyword evidence="12" id="KW-1185">Reference proteome</keyword>
<comment type="similarity">
    <text evidence="10">Belongs to the glycosyltransferase 14 family.</text>
</comment>
<dbReference type="InterPro" id="IPR003406">
    <property type="entry name" value="Glyco_trans_14"/>
</dbReference>
<evidence type="ECO:0000256" key="7">
    <source>
        <dbReference type="ARBA" id="ARBA00022989"/>
    </source>
</evidence>
<dbReference type="GO" id="GO:0008375">
    <property type="term" value="F:acetylglucosaminyltransferase activity"/>
    <property type="evidence" value="ECO:0007669"/>
    <property type="project" value="TreeGrafter"/>
</dbReference>
<evidence type="ECO:0000313" key="11">
    <source>
        <dbReference type="EMBL" id="KAH3888433.1"/>
    </source>
</evidence>
<sequence>MVTNVDCNAIIQDDEDEIRHAETRRNVRSFLQPQNYSEMAKNCSTFKNQLRYIDRHLTEVERNFPIAFSLLMFKDIEQSEGLLREIYRPQNYYCIHVVAKSDHTIYEAMSFIVNCFDNVFLTLTRFDVQWGTMTVLEPELQCMQELWNKSASWKYFINLTGQEFPLRTNYELVRILQAYKGANDIQGIVNR</sequence>